<evidence type="ECO:0000313" key="1">
    <source>
        <dbReference type="EMBL" id="KAI8569508.1"/>
    </source>
</evidence>
<evidence type="ECO:0000313" key="2">
    <source>
        <dbReference type="Proteomes" id="UP001062846"/>
    </source>
</evidence>
<gene>
    <name evidence="1" type="ORF">RHMOL_Rhmol02G0284300</name>
</gene>
<sequence length="183" mass="20510">MVGPTCNFMGPTPTLYKAQHGGQVSLQYRPQRPKDEWDRFEEISVNFLTRETSSPEFQVSLVRAGALASKLGCQPNAQVAAEAEKLLCESLEKIETVWLKESGPFLLGNSEPSIADLSLVSQIMQLEVLDEKDIDRILGSRKKIQQWVEDTKNATKPHFEEIHGLLFETKAELQKLRLGADNA</sequence>
<name>A0ACC0PUT0_RHOML</name>
<dbReference type="Proteomes" id="UP001062846">
    <property type="component" value="Chromosome 2"/>
</dbReference>
<protein>
    <submittedName>
        <fullName evidence="1">Uncharacterized protein</fullName>
    </submittedName>
</protein>
<comment type="caution">
    <text evidence="1">The sequence shown here is derived from an EMBL/GenBank/DDBJ whole genome shotgun (WGS) entry which is preliminary data.</text>
</comment>
<organism evidence="1 2">
    <name type="scientific">Rhododendron molle</name>
    <name type="common">Chinese azalea</name>
    <name type="synonym">Azalea mollis</name>
    <dbReference type="NCBI Taxonomy" id="49168"/>
    <lineage>
        <taxon>Eukaryota</taxon>
        <taxon>Viridiplantae</taxon>
        <taxon>Streptophyta</taxon>
        <taxon>Embryophyta</taxon>
        <taxon>Tracheophyta</taxon>
        <taxon>Spermatophyta</taxon>
        <taxon>Magnoliopsida</taxon>
        <taxon>eudicotyledons</taxon>
        <taxon>Gunneridae</taxon>
        <taxon>Pentapetalae</taxon>
        <taxon>asterids</taxon>
        <taxon>Ericales</taxon>
        <taxon>Ericaceae</taxon>
        <taxon>Ericoideae</taxon>
        <taxon>Rhodoreae</taxon>
        <taxon>Rhododendron</taxon>
    </lineage>
</organism>
<dbReference type="EMBL" id="CM046389">
    <property type="protein sequence ID" value="KAI8569508.1"/>
    <property type="molecule type" value="Genomic_DNA"/>
</dbReference>
<accession>A0ACC0PUT0</accession>
<keyword evidence="2" id="KW-1185">Reference proteome</keyword>
<reference evidence="1" key="1">
    <citation type="submission" date="2022-02" db="EMBL/GenBank/DDBJ databases">
        <title>Plant Genome Project.</title>
        <authorList>
            <person name="Zhang R.-G."/>
        </authorList>
    </citation>
    <scope>NUCLEOTIDE SEQUENCE</scope>
    <source>
        <strain evidence="1">AT1</strain>
    </source>
</reference>
<proteinExistence type="predicted"/>